<keyword evidence="4" id="KW-0716">Sensory transduction</keyword>
<accession>A0A4U1FKE1</accession>
<dbReference type="EMBL" id="RWIC01000084">
    <property type="protein sequence ID" value="TKC50415.1"/>
    <property type="molecule type" value="Genomic_DNA"/>
</dbReference>
<dbReference type="PANTHER" id="PTHR11394">
    <property type="entry name" value="TASTE RECEPTOR TYPE 2"/>
    <property type="match status" value="1"/>
</dbReference>
<feature type="transmembrane region" description="Helical" evidence="14">
    <location>
        <begin position="131"/>
        <end position="158"/>
    </location>
</feature>
<sequence length="195" mass="22512">MTETCNPPEDQLSPSRIILMFIVAINTAEWIHNKAVSTSGKILLFLIQQPHTFIIKTFIVYDTFKGSFMFINYCSLWFAVWLRFFYFVKMADFSYPLFLKLKNIHTVHCNHPFSSPSFNSTKKNYFTETNVLSLALFFNMGIFVPLITFILAATLLIISLKRHTLHMESNATGSRDPSMEAYVGTIKANSYFLIF</sequence>
<reference evidence="16" key="1">
    <citation type="journal article" date="2019" name="IScience">
        <title>Narwhal Genome Reveals Long-Term Low Genetic Diversity despite Current Large Abundance Size.</title>
        <authorList>
            <person name="Westbury M.V."/>
            <person name="Petersen B."/>
            <person name="Garde E."/>
            <person name="Heide-Jorgensen M.P."/>
            <person name="Lorenzen E.D."/>
        </authorList>
    </citation>
    <scope>NUCLEOTIDE SEQUENCE [LARGE SCALE GENOMIC DNA]</scope>
</reference>
<proteinExistence type="inferred from homology"/>
<keyword evidence="8 14" id="KW-0472">Membrane</keyword>
<comment type="subcellular location">
    <subcellularLocation>
        <location evidence="1">Membrane</location>
        <topology evidence="1">Multi-pass membrane protein</topology>
    </subcellularLocation>
</comment>
<dbReference type="GO" id="GO:0004930">
    <property type="term" value="F:G protein-coupled receptor activity"/>
    <property type="evidence" value="ECO:0007669"/>
    <property type="project" value="UniProtKB-KW"/>
</dbReference>
<name>A0A4U1FKE1_MONMO</name>
<evidence type="ECO:0000256" key="2">
    <source>
        <dbReference type="ARBA" id="ARBA00007376"/>
    </source>
</evidence>
<protein>
    <recommendedName>
        <fullName evidence="12">Taste receptor type 2 member 39</fullName>
    </recommendedName>
</protein>
<dbReference type="GO" id="GO:0033038">
    <property type="term" value="F:bitter taste receptor activity"/>
    <property type="evidence" value="ECO:0007669"/>
    <property type="project" value="InterPro"/>
</dbReference>
<evidence type="ECO:0000256" key="13">
    <source>
        <dbReference type="RuleBase" id="RU004423"/>
    </source>
</evidence>
<dbReference type="PANTHER" id="PTHR11394:SF142">
    <property type="entry name" value="TASTE RECEPTOR TYPE 2 MEMBER 39"/>
    <property type="match status" value="1"/>
</dbReference>
<evidence type="ECO:0000313" key="16">
    <source>
        <dbReference type="Proteomes" id="UP000308365"/>
    </source>
</evidence>
<dbReference type="Proteomes" id="UP000308365">
    <property type="component" value="Unassembled WGS sequence"/>
</dbReference>
<evidence type="ECO:0000256" key="8">
    <source>
        <dbReference type="ARBA" id="ARBA00023136"/>
    </source>
</evidence>
<evidence type="ECO:0000256" key="10">
    <source>
        <dbReference type="ARBA" id="ARBA00023180"/>
    </source>
</evidence>
<organism evidence="15 16">
    <name type="scientific">Monodon monoceros</name>
    <name type="common">Narwhal</name>
    <name type="synonym">Ceratodon monodon</name>
    <dbReference type="NCBI Taxonomy" id="40151"/>
    <lineage>
        <taxon>Eukaryota</taxon>
        <taxon>Metazoa</taxon>
        <taxon>Chordata</taxon>
        <taxon>Craniata</taxon>
        <taxon>Vertebrata</taxon>
        <taxon>Euteleostomi</taxon>
        <taxon>Mammalia</taxon>
        <taxon>Eutheria</taxon>
        <taxon>Laurasiatheria</taxon>
        <taxon>Artiodactyla</taxon>
        <taxon>Whippomorpha</taxon>
        <taxon>Cetacea</taxon>
        <taxon>Odontoceti</taxon>
        <taxon>Monodontidae</taxon>
        <taxon>Monodon</taxon>
    </lineage>
</organism>
<keyword evidence="7" id="KW-0297">G-protein coupled receptor</keyword>
<evidence type="ECO:0000256" key="14">
    <source>
        <dbReference type="SAM" id="Phobius"/>
    </source>
</evidence>
<dbReference type="GO" id="GO:0016020">
    <property type="term" value="C:membrane"/>
    <property type="evidence" value="ECO:0007669"/>
    <property type="project" value="UniProtKB-SubCell"/>
</dbReference>
<comment type="caution">
    <text evidence="15">The sequence shown here is derived from an EMBL/GenBank/DDBJ whole genome shotgun (WGS) entry which is preliminary data.</text>
</comment>
<comment type="similarity">
    <text evidence="2 13">Belongs to the G-protein coupled receptor T2R family.</text>
</comment>
<feature type="transmembrane region" description="Helical" evidence="14">
    <location>
        <begin position="70"/>
        <end position="88"/>
    </location>
</feature>
<keyword evidence="3" id="KW-0919">Taste</keyword>
<gene>
    <name evidence="15" type="ORF">EI555_014330</name>
</gene>
<dbReference type="InterPro" id="IPR007960">
    <property type="entry name" value="TAS2R"/>
</dbReference>
<evidence type="ECO:0000256" key="7">
    <source>
        <dbReference type="ARBA" id="ARBA00023040"/>
    </source>
</evidence>
<dbReference type="AlphaFoldDB" id="A0A4U1FKE1"/>
<keyword evidence="9" id="KW-0675">Receptor</keyword>
<dbReference type="Pfam" id="PF05296">
    <property type="entry name" value="TAS2R"/>
    <property type="match status" value="2"/>
</dbReference>
<evidence type="ECO:0000256" key="4">
    <source>
        <dbReference type="ARBA" id="ARBA00022606"/>
    </source>
</evidence>
<keyword evidence="6 14" id="KW-1133">Transmembrane helix</keyword>
<evidence type="ECO:0000256" key="3">
    <source>
        <dbReference type="ARBA" id="ARBA00022480"/>
    </source>
</evidence>
<evidence type="ECO:0000256" key="1">
    <source>
        <dbReference type="ARBA" id="ARBA00004141"/>
    </source>
</evidence>
<keyword evidence="5 14" id="KW-0812">Transmembrane</keyword>
<evidence type="ECO:0000256" key="5">
    <source>
        <dbReference type="ARBA" id="ARBA00022692"/>
    </source>
</evidence>
<evidence type="ECO:0000313" key="15">
    <source>
        <dbReference type="EMBL" id="TKC50415.1"/>
    </source>
</evidence>
<evidence type="ECO:0000256" key="9">
    <source>
        <dbReference type="ARBA" id="ARBA00023170"/>
    </source>
</evidence>
<keyword evidence="10" id="KW-0325">Glycoprotein</keyword>
<keyword evidence="11" id="KW-0807">Transducer</keyword>
<evidence type="ECO:0000256" key="12">
    <source>
        <dbReference type="ARBA" id="ARBA00039841"/>
    </source>
</evidence>
<evidence type="ECO:0000256" key="11">
    <source>
        <dbReference type="ARBA" id="ARBA00023224"/>
    </source>
</evidence>
<evidence type="ECO:0000256" key="6">
    <source>
        <dbReference type="ARBA" id="ARBA00022989"/>
    </source>
</evidence>